<sequence>MKWLLSPLAWLLISGALLPFAWYWRRHIAFAVLCAVVLAALVVMTPLGANLLARPLERPFYAADGCAAAPPAVAVVLGGGVDARPRNDQDYSVLNLASRRRVDRAVAWWRAGEGRVLVMQGGAPHRGIPALAELMGAYARTQGVPAQALRLEVRSGDTWGNAVHAAELSPRLPRRVVLVTSLVHMRRAQTAYVRNGFDVCPLGTDLRRLPSRIPWALVPRTSALANAEVALHEWAGLVYYRWRADPPAR</sequence>
<name>A0ABW0SJ56_9GAMM</name>
<dbReference type="CDD" id="cd06259">
    <property type="entry name" value="YdcF-like"/>
    <property type="match status" value="1"/>
</dbReference>
<evidence type="ECO:0000259" key="2">
    <source>
        <dbReference type="Pfam" id="PF02698"/>
    </source>
</evidence>
<feature type="transmembrane region" description="Helical" evidence="1">
    <location>
        <begin position="30"/>
        <end position="53"/>
    </location>
</feature>
<dbReference type="EMBL" id="JBHSNM010000001">
    <property type="protein sequence ID" value="MFC5568921.1"/>
    <property type="molecule type" value="Genomic_DNA"/>
</dbReference>
<keyword evidence="1" id="KW-0812">Transmembrane</keyword>
<proteinExistence type="predicted"/>
<dbReference type="PANTHER" id="PTHR30336">
    <property type="entry name" value="INNER MEMBRANE PROTEIN, PROBABLE PERMEASE"/>
    <property type="match status" value="1"/>
</dbReference>
<dbReference type="Gene3D" id="3.40.50.620">
    <property type="entry name" value="HUPs"/>
    <property type="match status" value="1"/>
</dbReference>
<feature type="domain" description="DUF218" evidence="2">
    <location>
        <begin position="73"/>
        <end position="236"/>
    </location>
</feature>
<keyword evidence="4" id="KW-1185">Reference proteome</keyword>
<dbReference type="RefSeq" id="WP_386752674.1">
    <property type="nucleotide sequence ID" value="NZ_JBHSNM010000001.1"/>
</dbReference>
<accession>A0ABW0SJ56</accession>
<dbReference type="Pfam" id="PF02698">
    <property type="entry name" value="DUF218"/>
    <property type="match status" value="1"/>
</dbReference>
<protein>
    <submittedName>
        <fullName evidence="3">YdcF family protein</fullName>
    </submittedName>
</protein>
<evidence type="ECO:0000313" key="3">
    <source>
        <dbReference type="EMBL" id="MFC5568921.1"/>
    </source>
</evidence>
<keyword evidence="1" id="KW-1133">Transmembrane helix</keyword>
<comment type="caution">
    <text evidence="3">The sequence shown here is derived from an EMBL/GenBank/DDBJ whole genome shotgun (WGS) entry which is preliminary data.</text>
</comment>
<dbReference type="PANTHER" id="PTHR30336:SF4">
    <property type="entry name" value="ENVELOPE BIOGENESIS FACTOR ELYC"/>
    <property type="match status" value="1"/>
</dbReference>
<feature type="transmembrane region" description="Helical" evidence="1">
    <location>
        <begin position="7"/>
        <end position="24"/>
    </location>
</feature>
<gene>
    <name evidence="3" type="ORF">ACFPN1_02440</name>
</gene>
<reference evidence="4" key="1">
    <citation type="journal article" date="2019" name="Int. J. Syst. Evol. Microbiol.">
        <title>The Global Catalogue of Microorganisms (GCM) 10K type strain sequencing project: providing services to taxonomists for standard genome sequencing and annotation.</title>
        <authorList>
            <consortium name="The Broad Institute Genomics Platform"/>
            <consortium name="The Broad Institute Genome Sequencing Center for Infectious Disease"/>
            <person name="Wu L."/>
            <person name="Ma J."/>
        </authorList>
    </citation>
    <scope>NUCLEOTIDE SEQUENCE [LARGE SCALE GENOMIC DNA]</scope>
    <source>
        <strain evidence="4">KACC 11407</strain>
    </source>
</reference>
<dbReference type="InterPro" id="IPR051599">
    <property type="entry name" value="Cell_Envelope_Assoc"/>
</dbReference>
<evidence type="ECO:0000313" key="4">
    <source>
        <dbReference type="Proteomes" id="UP001596036"/>
    </source>
</evidence>
<keyword evidence="1" id="KW-0472">Membrane</keyword>
<organism evidence="3 4">
    <name type="scientific">Lysobacter yangpyeongensis</name>
    <dbReference type="NCBI Taxonomy" id="346182"/>
    <lineage>
        <taxon>Bacteria</taxon>
        <taxon>Pseudomonadati</taxon>
        <taxon>Pseudomonadota</taxon>
        <taxon>Gammaproteobacteria</taxon>
        <taxon>Lysobacterales</taxon>
        <taxon>Lysobacteraceae</taxon>
        <taxon>Lysobacter</taxon>
    </lineage>
</organism>
<dbReference type="Proteomes" id="UP001596036">
    <property type="component" value="Unassembled WGS sequence"/>
</dbReference>
<evidence type="ECO:0000256" key="1">
    <source>
        <dbReference type="SAM" id="Phobius"/>
    </source>
</evidence>
<dbReference type="InterPro" id="IPR014729">
    <property type="entry name" value="Rossmann-like_a/b/a_fold"/>
</dbReference>
<dbReference type="InterPro" id="IPR003848">
    <property type="entry name" value="DUF218"/>
</dbReference>